<keyword evidence="2" id="KW-0732">Signal</keyword>
<evidence type="ECO:0000313" key="4">
    <source>
        <dbReference type="EMBL" id="QXL87427.1"/>
    </source>
</evidence>
<dbReference type="EMBL" id="JAIMBW010000001">
    <property type="protein sequence ID" value="MBY4894797.1"/>
    <property type="molecule type" value="Genomic_DNA"/>
</dbReference>
<evidence type="ECO:0000256" key="2">
    <source>
        <dbReference type="SAM" id="SignalP"/>
    </source>
</evidence>
<accession>A0A975YFG9</accession>
<dbReference type="SUPFAM" id="SSF53474">
    <property type="entry name" value="alpha/beta-Hydrolases"/>
    <property type="match status" value="1"/>
</dbReference>
<name>A0A975YFG9_9RHOB</name>
<dbReference type="Gene3D" id="3.40.50.1820">
    <property type="entry name" value="alpha/beta hydrolase"/>
    <property type="match status" value="1"/>
</dbReference>
<keyword evidence="1 4" id="KW-0378">Hydrolase</keyword>
<dbReference type="AlphaFoldDB" id="A0A975YFG9"/>
<dbReference type="RefSeq" id="WP_257894304.1">
    <property type="nucleotide sequence ID" value="NZ_JAIMBW010000001.1"/>
</dbReference>
<dbReference type="Proteomes" id="UP000693972">
    <property type="component" value="Unassembled WGS sequence"/>
</dbReference>
<proteinExistence type="predicted"/>
<dbReference type="Pfam" id="PF12146">
    <property type="entry name" value="Hydrolase_4"/>
    <property type="match status" value="1"/>
</dbReference>
<dbReference type="InterPro" id="IPR016986">
    <property type="entry name" value="UCP031982_abhydr"/>
</dbReference>
<feature type="signal peptide" evidence="2">
    <location>
        <begin position="1"/>
        <end position="24"/>
    </location>
</feature>
<feature type="domain" description="Serine aminopeptidase S33" evidence="3">
    <location>
        <begin position="83"/>
        <end position="185"/>
    </location>
</feature>
<feature type="chain" id="PRO_5037907743" evidence="2">
    <location>
        <begin position="25"/>
        <end position="344"/>
    </location>
</feature>
<dbReference type="PANTHER" id="PTHR22946">
    <property type="entry name" value="DIENELACTONE HYDROLASE DOMAIN-CONTAINING PROTEIN-RELATED"/>
    <property type="match status" value="1"/>
</dbReference>
<protein>
    <submittedName>
        <fullName evidence="4">Alpha/beta fold hydrolase</fullName>
    </submittedName>
</protein>
<dbReference type="PANTHER" id="PTHR22946:SF9">
    <property type="entry name" value="POLYKETIDE TRANSFERASE AF380"/>
    <property type="match status" value="1"/>
</dbReference>
<evidence type="ECO:0000256" key="1">
    <source>
        <dbReference type="ARBA" id="ARBA00022801"/>
    </source>
</evidence>
<evidence type="ECO:0000313" key="5">
    <source>
        <dbReference type="Proteomes" id="UP000693972"/>
    </source>
</evidence>
<evidence type="ECO:0000259" key="3">
    <source>
        <dbReference type="Pfam" id="PF12146"/>
    </source>
</evidence>
<dbReference type="PIRSF" id="PIRSF031982">
    <property type="entry name" value="UCP031982_abhydr"/>
    <property type="match status" value="1"/>
</dbReference>
<gene>
    <name evidence="4" type="ORF">KUL25_18730</name>
</gene>
<dbReference type="InterPro" id="IPR050261">
    <property type="entry name" value="FrsA_esterase"/>
</dbReference>
<keyword evidence="5" id="KW-1185">Reference proteome</keyword>
<organism evidence="4">
    <name type="scientific">Gymnodinialimonas phycosphaerae</name>
    <dbReference type="NCBI Taxonomy" id="2841589"/>
    <lineage>
        <taxon>Bacteria</taxon>
        <taxon>Pseudomonadati</taxon>
        <taxon>Pseudomonadota</taxon>
        <taxon>Alphaproteobacteria</taxon>
        <taxon>Rhodobacterales</taxon>
        <taxon>Paracoccaceae</taxon>
        <taxon>Gymnodinialimonas</taxon>
    </lineage>
</organism>
<dbReference type="GO" id="GO:0052689">
    <property type="term" value="F:carboxylic ester hydrolase activity"/>
    <property type="evidence" value="ECO:0007669"/>
    <property type="project" value="UniProtKB-ARBA"/>
</dbReference>
<dbReference type="InterPro" id="IPR029058">
    <property type="entry name" value="AB_hydrolase_fold"/>
</dbReference>
<dbReference type="EMBL" id="CP078073">
    <property type="protein sequence ID" value="QXL87427.1"/>
    <property type="molecule type" value="Genomic_DNA"/>
</dbReference>
<dbReference type="InterPro" id="IPR022742">
    <property type="entry name" value="Hydrolase_4"/>
</dbReference>
<reference evidence="4 5" key="1">
    <citation type="submission" date="2021-07" db="EMBL/GenBank/DDBJ databases">
        <title>Karlodiniumbacter phycospheric gen. nov., sp. nov., a phycosphere bacterium isolated from karlodinium veneficum.</title>
        <authorList>
            <person name="Peng Y."/>
            <person name="Jiang L."/>
            <person name="Lee J."/>
        </authorList>
    </citation>
    <scope>NUCLEOTIDE SEQUENCE</scope>
    <source>
        <strain evidence="4 5">N5</strain>
    </source>
</reference>
<sequence>MLSQTPILTAAVLAAAAFSTAAHGTEVFRTGLMELRVADDARPLDGFLWYPTEAEDGLVRAHGNAVWEAIRVIPHAAPAEGLRPLVVLSHGMYGNARNQAWLAAELSQAGYIVAAIDHPGTSTFLRDPDDAREMWERPRDITRTIDHILADAAVGPQVDPDRIYMAGHSLGGLTAVMLAGARYDPARIDAFCADGADDLVCGILSMWDVAQSEADRVTIAQDCSDPRLAGIAVFDLGGTQAFAPESFATIETPMLVIGAPIANSGLNLDLESRALVEMLPEGTPYLEPETLAHFDFLGVCTAQGLDILREEEPDDTMVCEDGTDARRAEHAMIAQAVISFFEAH</sequence>